<dbReference type="RefSeq" id="WP_323577200.1">
    <property type="nucleotide sequence ID" value="NZ_JAYGJQ010000002.1"/>
</dbReference>
<dbReference type="Gene3D" id="3.30.530.20">
    <property type="match status" value="1"/>
</dbReference>
<dbReference type="InterPro" id="IPR023393">
    <property type="entry name" value="START-like_dom_sf"/>
</dbReference>
<comment type="similarity">
    <text evidence="1">Belongs to the AHA1 family.</text>
</comment>
<evidence type="ECO:0000256" key="1">
    <source>
        <dbReference type="ARBA" id="ARBA00006817"/>
    </source>
</evidence>
<organism evidence="3 4">
    <name type="scientific">Bacteriovorax antarcticus</name>
    <dbReference type="NCBI Taxonomy" id="3088717"/>
    <lineage>
        <taxon>Bacteria</taxon>
        <taxon>Pseudomonadati</taxon>
        <taxon>Bdellovibrionota</taxon>
        <taxon>Bacteriovoracia</taxon>
        <taxon>Bacteriovoracales</taxon>
        <taxon>Bacteriovoracaceae</taxon>
        <taxon>Bacteriovorax</taxon>
    </lineage>
</organism>
<dbReference type="EMBL" id="JAYGJQ010000002">
    <property type="protein sequence ID" value="MEA9357266.1"/>
    <property type="molecule type" value="Genomic_DNA"/>
</dbReference>
<dbReference type="InterPro" id="IPR013538">
    <property type="entry name" value="ASHA1/2-like_C"/>
</dbReference>
<dbReference type="Proteomes" id="UP001302274">
    <property type="component" value="Unassembled WGS sequence"/>
</dbReference>
<comment type="caution">
    <text evidence="3">The sequence shown here is derived from an EMBL/GenBank/DDBJ whole genome shotgun (WGS) entry which is preliminary data.</text>
</comment>
<dbReference type="SUPFAM" id="SSF55961">
    <property type="entry name" value="Bet v1-like"/>
    <property type="match status" value="1"/>
</dbReference>
<dbReference type="Pfam" id="PF08327">
    <property type="entry name" value="AHSA1"/>
    <property type="match status" value="1"/>
</dbReference>
<gene>
    <name evidence="3" type="ORF">SHI21_13660</name>
</gene>
<keyword evidence="4" id="KW-1185">Reference proteome</keyword>
<proteinExistence type="inferred from homology"/>
<evidence type="ECO:0000313" key="4">
    <source>
        <dbReference type="Proteomes" id="UP001302274"/>
    </source>
</evidence>
<reference evidence="3 4" key="1">
    <citation type="submission" date="2023-11" db="EMBL/GenBank/DDBJ databases">
        <title>A Novel Polar Bacteriovorax (B. antarcticus) Isolated from the Biocrust in Antarctica.</title>
        <authorList>
            <person name="Mun W."/>
            <person name="Choi S.Y."/>
            <person name="Mitchell R.J."/>
        </authorList>
    </citation>
    <scope>NUCLEOTIDE SEQUENCE [LARGE SCALE GENOMIC DNA]</scope>
    <source>
        <strain evidence="3 4">PP10</strain>
    </source>
</reference>
<name>A0ABU5VW21_9BACT</name>
<sequence length="175" mass="19620">MDTNLNRDTTKNRTPNLENSTPVVISRTFNAPVEQVWKVWANADLMQQWWGPENYTSPSAKIDFRVGGKSLLAMKDSIGAVVWSGGVYKEIIPFKKIVTTDHFADEKGHVIPASEVGMTGDWPLECLITVEFSSPVKGQTKMTITHKGIPQEMHDDCVDGWNSSINKLQKLVEHH</sequence>
<dbReference type="CDD" id="cd07814">
    <property type="entry name" value="SRPBCC_CalC_Aha1-like"/>
    <property type="match status" value="1"/>
</dbReference>
<evidence type="ECO:0000259" key="2">
    <source>
        <dbReference type="Pfam" id="PF08327"/>
    </source>
</evidence>
<evidence type="ECO:0000313" key="3">
    <source>
        <dbReference type="EMBL" id="MEA9357266.1"/>
    </source>
</evidence>
<protein>
    <submittedName>
        <fullName evidence="3">SRPBCC domain-containing protein</fullName>
    </submittedName>
</protein>
<feature type="domain" description="Activator of Hsp90 ATPase homologue 1/2-like C-terminal" evidence="2">
    <location>
        <begin position="30"/>
        <end position="173"/>
    </location>
</feature>
<accession>A0ABU5VW21</accession>